<accession>A0A0E0EV93</accession>
<name>A0A0E0EV93_9ORYZ</name>
<dbReference type="InterPro" id="IPR000109">
    <property type="entry name" value="POT_fam"/>
</dbReference>
<comment type="subcellular location">
    <subcellularLocation>
        <location evidence="1">Membrane</location>
        <topology evidence="1">Multi-pass membrane protein</topology>
    </subcellularLocation>
</comment>
<feature type="transmembrane region" description="Helical" evidence="6">
    <location>
        <begin position="205"/>
        <end position="223"/>
    </location>
</feature>
<dbReference type="Pfam" id="PF00854">
    <property type="entry name" value="PTR2"/>
    <property type="match status" value="1"/>
</dbReference>
<feature type="transmembrane region" description="Helical" evidence="6">
    <location>
        <begin position="688"/>
        <end position="706"/>
    </location>
</feature>
<feature type="transmembrane region" description="Helical" evidence="6">
    <location>
        <begin position="564"/>
        <end position="581"/>
    </location>
</feature>
<dbReference type="GO" id="GO:0016020">
    <property type="term" value="C:membrane"/>
    <property type="evidence" value="ECO:0007669"/>
    <property type="project" value="UniProtKB-SubCell"/>
</dbReference>
<keyword evidence="4 6" id="KW-1133">Transmembrane helix</keyword>
<dbReference type="EnsemblPlants" id="OMERI10G00460.1">
    <property type="protein sequence ID" value="OMERI10G00460.1"/>
    <property type="gene ID" value="OMERI10G00460"/>
</dbReference>
<protein>
    <recommendedName>
        <fullName evidence="9">Major facilitator superfamily (MFS) profile domain-containing protein</fullName>
    </recommendedName>
</protein>
<dbReference type="GO" id="GO:0022857">
    <property type="term" value="F:transmembrane transporter activity"/>
    <property type="evidence" value="ECO:0007669"/>
    <property type="project" value="InterPro"/>
</dbReference>
<evidence type="ECO:0000256" key="3">
    <source>
        <dbReference type="ARBA" id="ARBA00022692"/>
    </source>
</evidence>
<evidence type="ECO:0000256" key="5">
    <source>
        <dbReference type="ARBA" id="ARBA00023136"/>
    </source>
</evidence>
<evidence type="ECO:0000256" key="4">
    <source>
        <dbReference type="ARBA" id="ARBA00022989"/>
    </source>
</evidence>
<feature type="transmembrane region" description="Helical" evidence="6">
    <location>
        <begin position="229"/>
        <end position="248"/>
    </location>
</feature>
<feature type="transmembrane region" description="Helical" evidence="6">
    <location>
        <begin position="335"/>
        <end position="354"/>
    </location>
</feature>
<evidence type="ECO:0008006" key="9">
    <source>
        <dbReference type="Google" id="ProtNLM"/>
    </source>
</evidence>
<dbReference type="eggNOG" id="KOG1237">
    <property type="taxonomic scope" value="Eukaryota"/>
</dbReference>
<proteinExistence type="inferred from homology"/>
<keyword evidence="3 6" id="KW-0812">Transmembrane</keyword>
<evidence type="ECO:0000313" key="8">
    <source>
        <dbReference type="Proteomes" id="UP000008021"/>
    </source>
</evidence>
<dbReference type="PANTHER" id="PTHR11654">
    <property type="entry name" value="OLIGOPEPTIDE TRANSPORTER-RELATED"/>
    <property type="match status" value="1"/>
</dbReference>
<evidence type="ECO:0000313" key="7">
    <source>
        <dbReference type="EnsemblPlants" id="OMERI10G00460.1"/>
    </source>
</evidence>
<dbReference type="Gramene" id="OMERI10G00460.1">
    <property type="protein sequence ID" value="OMERI10G00460.1"/>
    <property type="gene ID" value="OMERI10G00460"/>
</dbReference>
<reference evidence="7" key="2">
    <citation type="submission" date="2018-05" db="EMBL/GenBank/DDBJ databases">
        <title>OmerRS3 (Oryza meridionalis Reference Sequence Version 3).</title>
        <authorList>
            <person name="Zhang J."/>
            <person name="Kudrna D."/>
            <person name="Lee S."/>
            <person name="Talag J."/>
            <person name="Welchert J."/>
            <person name="Wing R.A."/>
        </authorList>
    </citation>
    <scope>NUCLEOTIDE SEQUENCE [LARGE SCALE GENOMIC DNA]</scope>
    <source>
        <strain evidence="7">cv. OR44</strain>
    </source>
</reference>
<reference evidence="7" key="1">
    <citation type="submission" date="2015-04" db="UniProtKB">
        <authorList>
            <consortium name="EnsemblPlants"/>
        </authorList>
    </citation>
    <scope>IDENTIFICATION</scope>
</reference>
<dbReference type="SUPFAM" id="SSF103473">
    <property type="entry name" value="MFS general substrate transporter"/>
    <property type="match status" value="1"/>
</dbReference>
<evidence type="ECO:0000256" key="6">
    <source>
        <dbReference type="SAM" id="Phobius"/>
    </source>
</evidence>
<feature type="transmembrane region" description="Helical" evidence="6">
    <location>
        <begin position="360"/>
        <end position="380"/>
    </location>
</feature>
<keyword evidence="8" id="KW-1185">Reference proteome</keyword>
<dbReference type="Gene3D" id="1.20.1250.20">
    <property type="entry name" value="MFS general substrate transporter like domains"/>
    <property type="match status" value="1"/>
</dbReference>
<comment type="similarity">
    <text evidence="2">Belongs to the major facilitator superfamily. Proton-dependent oligopeptide transporter (POT/PTR) (TC 2.A.17) family.</text>
</comment>
<evidence type="ECO:0000256" key="1">
    <source>
        <dbReference type="ARBA" id="ARBA00004141"/>
    </source>
</evidence>
<feature type="transmembrane region" description="Helical" evidence="6">
    <location>
        <begin position="525"/>
        <end position="543"/>
    </location>
</feature>
<sequence length="717" mass="79046">MKKLSSTGRTKEGTNTAIQYPLMWGIECFHNIFFKSLQYINKVSSYHHSKDNLCGTKVGRKGYIASMDYLCPQSLKCVTRKRAIVYDNKLVVFKLSAHSLCLNLLSFSPFCAPSLSPAAMDATDEERPLLPLQSQDVGSEYTRDGSVDINKEPALKHSTGNWRACFLILGVEFCENMTYFVISRNLVTFLTTVLHESKVDAARNVSAWVGACFLTPVVGAFLADTYWGRYWTIVVFLPVYITVSTNAAHKYGLHYQLPSADSEYGMLIVTVSASLPMFSTSSEHGNVHRSVVYLGLYLAALGSGAMKPCTSSFGADQFDSTDLEELPKKASFFSWSFYMTTVSTLLSSTVLVWLQDNVGWGVGCAIPTVFMIISFPVFIAGSRVYRFRNLGFSPLKSLCQVIVAAVRKCHLQLPENKSLLYEPSNSSSTTEASHKIQPTNQFRFLDKAAIVLPPSDETCNKPMSSWSLCTVTQVEELKTLLRMFPTWASFVIFFAVNGQMSSTFIEQGMAMDNHVGSFAIPPASLTIIAVLSVLVLVPVYEIISVPLVKHFTGQDKGFSHAQRIGIGLSLSMIMMVYAALLEMKRLAIVQSSGLADHNVAAPMSILWQTPAYFLQGVSEIFSCIGMSQFFYDQAPDSMKSVCAALGQLAIASGAYFNTFVLGAVAVITTSSGAPGWIPDNLNEGHLDYFFWMMATLSLLNLAMFVYSSTRHRENTAS</sequence>
<dbReference type="Proteomes" id="UP000008021">
    <property type="component" value="Chromosome 10"/>
</dbReference>
<dbReference type="InterPro" id="IPR036259">
    <property type="entry name" value="MFS_trans_sf"/>
</dbReference>
<evidence type="ECO:0000256" key="2">
    <source>
        <dbReference type="ARBA" id="ARBA00005982"/>
    </source>
</evidence>
<dbReference type="AlphaFoldDB" id="A0A0E0EV93"/>
<feature type="transmembrane region" description="Helical" evidence="6">
    <location>
        <begin position="643"/>
        <end position="668"/>
    </location>
</feature>
<keyword evidence="5 6" id="KW-0472">Membrane</keyword>
<organism evidence="7">
    <name type="scientific">Oryza meridionalis</name>
    <dbReference type="NCBI Taxonomy" id="40149"/>
    <lineage>
        <taxon>Eukaryota</taxon>
        <taxon>Viridiplantae</taxon>
        <taxon>Streptophyta</taxon>
        <taxon>Embryophyta</taxon>
        <taxon>Tracheophyta</taxon>
        <taxon>Spermatophyta</taxon>
        <taxon>Magnoliopsida</taxon>
        <taxon>Liliopsida</taxon>
        <taxon>Poales</taxon>
        <taxon>Poaceae</taxon>
        <taxon>BOP clade</taxon>
        <taxon>Oryzoideae</taxon>
        <taxon>Oryzeae</taxon>
        <taxon>Oryzinae</taxon>
        <taxon>Oryza</taxon>
    </lineage>
</organism>